<keyword evidence="3 10" id="KW-0285">Flavoprotein</keyword>
<dbReference type="AlphaFoldDB" id="A0A1G2SBB1"/>
<feature type="binding site" evidence="11">
    <location>
        <position position="245"/>
    </location>
    <ligand>
        <name>Mg(2+)</name>
        <dbReference type="ChEBI" id="CHEBI:18420"/>
    </ligand>
</feature>
<dbReference type="PANTHER" id="PTHR30040">
    <property type="entry name" value="THIAMINE BIOSYNTHESIS LIPOPROTEIN APBE"/>
    <property type="match status" value="1"/>
</dbReference>
<proteinExistence type="inferred from homology"/>
<dbReference type="Proteomes" id="UP000178817">
    <property type="component" value="Unassembled WGS sequence"/>
</dbReference>
<keyword evidence="5 10" id="KW-0479">Metal-binding</keyword>
<dbReference type="Gene3D" id="3.10.520.10">
    <property type="entry name" value="ApbE-like domains"/>
    <property type="match status" value="1"/>
</dbReference>
<protein>
    <recommendedName>
        <fullName evidence="2 10">FAD:protein FMN transferase</fullName>
        <ecNumber evidence="1 10">2.7.1.180</ecNumber>
    </recommendedName>
    <alternativeName>
        <fullName evidence="8 10">Flavin transferase</fullName>
    </alternativeName>
</protein>
<dbReference type="EC" id="2.7.1.180" evidence="1 10"/>
<reference evidence="12 13" key="1">
    <citation type="journal article" date="2016" name="Nat. Commun.">
        <title>Thousands of microbial genomes shed light on interconnected biogeochemical processes in an aquifer system.</title>
        <authorList>
            <person name="Anantharaman K."/>
            <person name="Brown C.T."/>
            <person name="Hug L.A."/>
            <person name="Sharon I."/>
            <person name="Castelle C.J."/>
            <person name="Probst A.J."/>
            <person name="Thomas B.C."/>
            <person name="Singh A."/>
            <person name="Wilkins M.J."/>
            <person name="Karaoz U."/>
            <person name="Brodie E.L."/>
            <person name="Williams K.H."/>
            <person name="Hubbard S.S."/>
            <person name="Banfield J.F."/>
        </authorList>
    </citation>
    <scope>NUCLEOTIDE SEQUENCE [LARGE SCALE GENOMIC DNA]</scope>
</reference>
<gene>
    <name evidence="12" type="ORF">A3B07_02100</name>
</gene>
<dbReference type="EMBL" id="MHUV01000007">
    <property type="protein sequence ID" value="OHA82307.1"/>
    <property type="molecule type" value="Genomic_DNA"/>
</dbReference>
<dbReference type="InterPro" id="IPR024932">
    <property type="entry name" value="ApbE"/>
</dbReference>
<evidence type="ECO:0000256" key="2">
    <source>
        <dbReference type="ARBA" id="ARBA00016337"/>
    </source>
</evidence>
<comment type="caution">
    <text evidence="12">The sequence shown here is derived from an EMBL/GenBank/DDBJ whole genome shotgun (WGS) entry which is preliminary data.</text>
</comment>
<dbReference type="GO" id="GO:0046872">
    <property type="term" value="F:metal ion binding"/>
    <property type="evidence" value="ECO:0007669"/>
    <property type="project" value="UniProtKB-UniRule"/>
</dbReference>
<evidence type="ECO:0000256" key="11">
    <source>
        <dbReference type="PIRSR" id="PIRSR006268-2"/>
    </source>
</evidence>
<dbReference type="Pfam" id="PF02424">
    <property type="entry name" value="ApbE"/>
    <property type="match status" value="1"/>
</dbReference>
<evidence type="ECO:0000313" key="12">
    <source>
        <dbReference type="EMBL" id="OHA82307.1"/>
    </source>
</evidence>
<dbReference type="STRING" id="1802726.A3B07_02100"/>
<dbReference type="InterPro" id="IPR003374">
    <property type="entry name" value="ApbE-like_sf"/>
</dbReference>
<evidence type="ECO:0000256" key="7">
    <source>
        <dbReference type="ARBA" id="ARBA00022842"/>
    </source>
</evidence>
<evidence type="ECO:0000313" key="13">
    <source>
        <dbReference type="Proteomes" id="UP000178817"/>
    </source>
</evidence>
<dbReference type="SUPFAM" id="SSF143631">
    <property type="entry name" value="ApbE-like"/>
    <property type="match status" value="1"/>
</dbReference>
<accession>A0A1G2SBB1</accession>
<evidence type="ECO:0000256" key="6">
    <source>
        <dbReference type="ARBA" id="ARBA00022827"/>
    </source>
</evidence>
<feature type="binding site" evidence="11">
    <location>
        <position position="241"/>
    </location>
    <ligand>
        <name>Mg(2+)</name>
        <dbReference type="ChEBI" id="CHEBI:18420"/>
    </ligand>
</feature>
<evidence type="ECO:0000256" key="8">
    <source>
        <dbReference type="ARBA" id="ARBA00031306"/>
    </source>
</evidence>
<sequence>MGIPIHITLVGCSATEADHAAQKAEAIFNEYDLRFSRFKNESELMSLNNSNGVWHKVSLPLFQVLKKCVALSADTMGIFDASVGGILASYGYGLPKKFIRKTPFPTYRDLAFNDRELLVRLAPGQILEPACIVKGMSIDAAGQALSEVRGFMINAGGDILTHGSFNNGSAWNIAIQDPRDLRAIVTTIGIKNAGIATSGIYQTGGEHDGEKWHHLINMQTGKPANRTMSATVIAPTCEQADIEASLAILLPFEQTVARLEQRKLPYFLIYNDGHIAKNAAFSALEVPFDKIATDTV</sequence>
<evidence type="ECO:0000256" key="9">
    <source>
        <dbReference type="ARBA" id="ARBA00048540"/>
    </source>
</evidence>
<keyword evidence="4 10" id="KW-0808">Transferase</keyword>
<keyword evidence="7 10" id="KW-0460">Magnesium</keyword>
<evidence type="ECO:0000256" key="5">
    <source>
        <dbReference type="ARBA" id="ARBA00022723"/>
    </source>
</evidence>
<dbReference type="PIRSF" id="PIRSF006268">
    <property type="entry name" value="ApbE"/>
    <property type="match status" value="1"/>
</dbReference>
<name>A0A1G2SBB1_9BACT</name>
<evidence type="ECO:0000256" key="3">
    <source>
        <dbReference type="ARBA" id="ARBA00022630"/>
    </source>
</evidence>
<dbReference type="PANTHER" id="PTHR30040:SF2">
    <property type="entry name" value="FAD:PROTEIN FMN TRANSFERASE"/>
    <property type="match status" value="1"/>
</dbReference>
<evidence type="ECO:0000256" key="1">
    <source>
        <dbReference type="ARBA" id="ARBA00011955"/>
    </source>
</evidence>
<organism evidence="12 13">
    <name type="scientific">Candidatus Yonathbacteria bacterium RIFCSPLOWO2_01_FULL_43_27</name>
    <dbReference type="NCBI Taxonomy" id="1802726"/>
    <lineage>
        <taxon>Bacteria</taxon>
        <taxon>Candidatus Yonathiibacteriota</taxon>
    </lineage>
</organism>
<comment type="catalytic activity">
    <reaction evidence="9 10">
        <text>L-threonyl-[protein] + FAD = FMN-L-threonyl-[protein] + AMP + H(+)</text>
        <dbReference type="Rhea" id="RHEA:36847"/>
        <dbReference type="Rhea" id="RHEA-COMP:11060"/>
        <dbReference type="Rhea" id="RHEA-COMP:11061"/>
        <dbReference type="ChEBI" id="CHEBI:15378"/>
        <dbReference type="ChEBI" id="CHEBI:30013"/>
        <dbReference type="ChEBI" id="CHEBI:57692"/>
        <dbReference type="ChEBI" id="CHEBI:74257"/>
        <dbReference type="ChEBI" id="CHEBI:456215"/>
        <dbReference type="EC" id="2.7.1.180"/>
    </reaction>
</comment>
<evidence type="ECO:0000256" key="10">
    <source>
        <dbReference type="PIRNR" id="PIRNR006268"/>
    </source>
</evidence>
<evidence type="ECO:0000256" key="4">
    <source>
        <dbReference type="ARBA" id="ARBA00022679"/>
    </source>
</evidence>
<keyword evidence="6 10" id="KW-0274">FAD</keyword>
<dbReference type="GO" id="GO:0016740">
    <property type="term" value="F:transferase activity"/>
    <property type="evidence" value="ECO:0007669"/>
    <property type="project" value="UniProtKB-UniRule"/>
</dbReference>
<comment type="cofactor">
    <cofactor evidence="11">
        <name>Mg(2+)</name>
        <dbReference type="ChEBI" id="CHEBI:18420"/>
    </cofactor>
    <cofactor evidence="11">
        <name>Mn(2+)</name>
        <dbReference type="ChEBI" id="CHEBI:29035"/>
    </cofactor>
    <text evidence="11">Magnesium. Can also use manganese.</text>
</comment>
<comment type="similarity">
    <text evidence="10">Belongs to the ApbE family.</text>
</comment>